<dbReference type="KEGG" id="dgi:Desgi_4544"/>
<dbReference type="AlphaFoldDB" id="R4KQF2"/>
<dbReference type="Gene3D" id="3.30.70.1290">
    <property type="entry name" value="Transposase IS200-like"/>
    <property type="match status" value="1"/>
</dbReference>
<dbReference type="SUPFAM" id="SSF143422">
    <property type="entry name" value="Transposase IS200-like"/>
    <property type="match status" value="1"/>
</dbReference>
<dbReference type="GO" id="GO:0006313">
    <property type="term" value="P:DNA transposition"/>
    <property type="evidence" value="ECO:0007669"/>
    <property type="project" value="InterPro"/>
</dbReference>
<dbReference type="GO" id="GO:0003677">
    <property type="term" value="F:DNA binding"/>
    <property type="evidence" value="ECO:0007669"/>
    <property type="project" value="InterPro"/>
</dbReference>
<organism evidence="2 3">
    <name type="scientific">Desulfoscipio gibsoniae DSM 7213</name>
    <dbReference type="NCBI Taxonomy" id="767817"/>
    <lineage>
        <taxon>Bacteria</taxon>
        <taxon>Bacillati</taxon>
        <taxon>Bacillota</taxon>
        <taxon>Clostridia</taxon>
        <taxon>Eubacteriales</taxon>
        <taxon>Desulfallaceae</taxon>
        <taxon>Desulfoscipio</taxon>
    </lineage>
</organism>
<accession>R4KQF2</accession>
<dbReference type="EMBL" id="CP003273">
    <property type="protein sequence ID" value="AGL03772.1"/>
    <property type="molecule type" value="Genomic_DNA"/>
</dbReference>
<evidence type="ECO:0000313" key="2">
    <source>
        <dbReference type="EMBL" id="AGL03772.1"/>
    </source>
</evidence>
<name>R4KQF2_9FIRM</name>
<keyword evidence="3" id="KW-1185">Reference proteome</keyword>
<dbReference type="HOGENOM" id="CLU_068226_0_2_9"/>
<reference evidence="2 3" key="1">
    <citation type="submission" date="2012-01" db="EMBL/GenBank/DDBJ databases">
        <title>Complete sequence of Desulfotomaculum gibsoniae DSM 7213.</title>
        <authorList>
            <consortium name="US DOE Joint Genome Institute"/>
            <person name="Lucas S."/>
            <person name="Han J."/>
            <person name="Lapidus A."/>
            <person name="Cheng J.-F."/>
            <person name="Goodwin L."/>
            <person name="Pitluck S."/>
            <person name="Peters L."/>
            <person name="Ovchinnikova G."/>
            <person name="Teshima H."/>
            <person name="Detter J.C."/>
            <person name="Han C."/>
            <person name="Tapia R."/>
            <person name="Land M."/>
            <person name="Hauser L."/>
            <person name="Kyrpides N."/>
            <person name="Ivanova N."/>
            <person name="Pagani I."/>
            <person name="Parshina S."/>
            <person name="Plugge C."/>
            <person name="Muyzer G."/>
            <person name="Kuever J."/>
            <person name="Ivanova A."/>
            <person name="Nazina T."/>
            <person name="Klenk H.-P."/>
            <person name="Brambilla E."/>
            <person name="Spring S."/>
            <person name="Stams A.F."/>
            <person name="Woyke T."/>
        </authorList>
    </citation>
    <scope>NUCLEOTIDE SEQUENCE [LARGE SCALE GENOMIC DNA]</scope>
    <source>
        <strain evidence="2 3">DSM 7213</strain>
    </source>
</reference>
<gene>
    <name evidence="2" type="ORF">Desgi_4544</name>
</gene>
<proteinExistence type="predicted"/>
<dbReference type="InterPro" id="IPR036515">
    <property type="entry name" value="Transposase_17_sf"/>
</dbReference>
<dbReference type="PANTHER" id="PTHR34322:SF2">
    <property type="entry name" value="TRANSPOSASE IS200-LIKE DOMAIN-CONTAINING PROTEIN"/>
    <property type="match status" value="1"/>
</dbReference>
<dbReference type="GO" id="GO:0004803">
    <property type="term" value="F:transposase activity"/>
    <property type="evidence" value="ECO:0007669"/>
    <property type="project" value="InterPro"/>
</dbReference>
<evidence type="ECO:0000259" key="1">
    <source>
        <dbReference type="SMART" id="SM01321"/>
    </source>
</evidence>
<dbReference type="InterPro" id="IPR002686">
    <property type="entry name" value="Transposase_17"/>
</dbReference>
<sequence length="252" mass="29404">MPRAAREKSSTGIYHVMLRGINHQIIFEDDEDYQKYLQTLKTYQEKSGYIIYAWCLMGNHLHLLVKEETEDLGIAFRRIGASYVYWYNWKYGRRGHLFQDRFKSEAVEDDSYFLTVIRYIHQNPLKAGIVKDITDYRWSSYGEYIGKPWICDTDFALNMFSTDRTKAVKLFKEFNLAENEDRCLDYDQAVRVNDTEAADFIKSISGVGSPTEVQGFDKGKRNEIIKACKEKGLSFRQIERLTGVSFGVIRSV</sequence>
<dbReference type="RefSeq" id="WP_006524169.1">
    <property type="nucleotide sequence ID" value="NC_021184.1"/>
</dbReference>
<dbReference type="Proteomes" id="UP000013520">
    <property type="component" value="Chromosome"/>
</dbReference>
<dbReference type="eggNOG" id="COG1943">
    <property type="taxonomic scope" value="Bacteria"/>
</dbReference>
<protein>
    <submittedName>
        <fullName evidence="2">Transposase</fullName>
    </submittedName>
</protein>
<feature type="domain" description="Transposase IS200-like" evidence="1">
    <location>
        <begin position="9"/>
        <end position="123"/>
    </location>
</feature>
<dbReference type="SMART" id="SM01321">
    <property type="entry name" value="Y1_Tnp"/>
    <property type="match status" value="1"/>
</dbReference>
<evidence type="ECO:0000313" key="3">
    <source>
        <dbReference type="Proteomes" id="UP000013520"/>
    </source>
</evidence>
<dbReference type="PANTHER" id="PTHR34322">
    <property type="entry name" value="TRANSPOSASE, Y1_TNP DOMAIN-CONTAINING"/>
    <property type="match status" value="1"/>
</dbReference>
<dbReference type="Pfam" id="PF01797">
    <property type="entry name" value="Y1_Tnp"/>
    <property type="match status" value="1"/>
</dbReference>
<dbReference type="OrthoDB" id="9788881at2"/>